<dbReference type="InterPro" id="IPR036465">
    <property type="entry name" value="vWFA_dom_sf"/>
</dbReference>
<keyword evidence="2" id="KW-0647">Proteasome</keyword>
<feature type="domain" description="VWFA" evidence="4">
    <location>
        <begin position="5"/>
        <end position="188"/>
    </location>
</feature>
<reference evidence="5" key="1">
    <citation type="submission" date="2021-01" db="EMBL/GenBank/DDBJ databases">
        <authorList>
            <person name="Corre E."/>
            <person name="Pelletier E."/>
            <person name="Niang G."/>
            <person name="Scheremetjew M."/>
            <person name="Finn R."/>
            <person name="Kale V."/>
            <person name="Holt S."/>
            <person name="Cochrane G."/>
            <person name="Meng A."/>
            <person name="Brown T."/>
            <person name="Cohen L."/>
        </authorList>
    </citation>
    <scope>NUCLEOTIDE SEQUENCE</scope>
    <source>
        <strain evidence="5">WS</strain>
    </source>
</reference>
<organism evidence="5">
    <name type="scientific">Percolomonas cosmopolitus</name>
    <dbReference type="NCBI Taxonomy" id="63605"/>
    <lineage>
        <taxon>Eukaryota</taxon>
        <taxon>Discoba</taxon>
        <taxon>Heterolobosea</taxon>
        <taxon>Tetramitia</taxon>
        <taxon>Eutetramitia</taxon>
        <taxon>Percolomonadidae</taxon>
        <taxon>Percolomonas</taxon>
    </lineage>
</organism>
<dbReference type="InterPro" id="IPR002035">
    <property type="entry name" value="VWF_A"/>
</dbReference>
<evidence type="ECO:0000256" key="3">
    <source>
        <dbReference type="SAM" id="MobiDB-lite"/>
    </source>
</evidence>
<feature type="compositionally biased region" description="Low complexity" evidence="3">
    <location>
        <begin position="245"/>
        <end position="266"/>
    </location>
</feature>
<dbReference type="PANTHER" id="PTHR10223">
    <property type="entry name" value="26S PROTEASOME NON-ATPASE REGULATORY SUBUNIT 4"/>
    <property type="match status" value="1"/>
</dbReference>
<feature type="region of interest" description="Disordered" evidence="3">
    <location>
        <begin position="227"/>
        <end position="327"/>
    </location>
</feature>
<evidence type="ECO:0000259" key="4">
    <source>
        <dbReference type="PROSITE" id="PS50234"/>
    </source>
</evidence>
<dbReference type="SMART" id="SM00726">
    <property type="entry name" value="UIM"/>
    <property type="match status" value="3"/>
</dbReference>
<evidence type="ECO:0000256" key="1">
    <source>
        <dbReference type="ARBA" id="ARBA00005574"/>
    </source>
</evidence>
<feature type="region of interest" description="Disordered" evidence="3">
    <location>
        <begin position="189"/>
        <end position="212"/>
    </location>
</feature>
<dbReference type="SMART" id="SM00327">
    <property type="entry name" value="VWA"/>
    <property type="match status" value="1"/>
</dbReference>
<feature type="compositionally biased region" description="Gly residues" evidence="3">
    <location>
        <begin position="196"/>
        <end position="206"/>
    </location>
</feature>
<feature type="compositionally biased region" description="Basic and acidic residues" evidence="3">
    <location>
        <begin position="227"/>
        <end position="243"/>
    </location>
</feature>
<gene>
    <name evidence="5" type="ORF">PCOS0759_LOCUS9665</name>
</gene>
<proteinExistence type="inferred from homology"/>
<dbReference type="PROSITE" id="PS50234">
    <property type="entry name" value="VWFA"/>
    <property type="match status" value="1"/>
</dbReference>
<sequence>MVKQRVIICLDNTEFMRNGDYAPTRFAAQQKTTEGLIGKVLRSHPESLCSLLSMSNPTIEKSLTDNRQALQATLTQVPIRGESIDMIKSLKIAQLALKKRGEESTGEKRVILFVASPLQHSVDDLKKVGSIFKRYNISVDVINFGEITTNQEKLEAFVEAVDTDNTSHILTVPQGPHLLSDMVASSEVLTEPGQEPGAGSGGGNAGFDGMEDDPEYAMALQLSLQEYEREQQQRRDGGEDTSKGETTTQQSTTAPITQQQQQPTSEAMEDDEIDMDEDEMMRQALEMSRADFQQQQEAPKQPVKDEEKIAQQPEIPRPEDEMVDDDEDEELQAALRMSMMQAEEQPPAGGETIDDIMGDEAFLKDVVSNITKKDEKKDDDAKK</sequence>
<protein>
    <recommendedName>
        <fullName evidence="4">VWFA domain-containing protein</fullName>
    </recommendedName>
</protein>
<accession>A0A7S1PJA6</accession>
<dbReference type="SUPFAM" id="SSF53300">
    <property type="entry name" value="vWA-like"/>
    <property type="match status" value="1"/>
</dbReference>
<dbReference type="GO" id="GO:0005829">
    <property type="term" value="C:cytosol"/>
    <property type="evidence" value="ECO:0007669"/>
    <property type="project" value="TreeGrafter"/>
</dbReference>
<feature type="compositionally biased region" description="Acidic residues" evidence="3">
    <location>
        <begin position="267"/>
        <end position="279"/>
    </location>
</feature>
<dbReference type="FunFam" id="3.40.50.410:FF:000005">
    <property type="entry name" value="26S proteasome non-ATPase regulatory subunit 4"/>
    <property type="match status" value="1"/>
</dbReference>
<dbReference type="EMBL" id="HBGD01011675">
    <property type="protein sequence ID" value="CAD9086411.1"/>
    <property type="molecule type" value="Transcribed_RNA"/>
</dbReference>
<comment type="similarity">
    <text evidence="1">Belongs to the proteasome subunit S5A family.</text>
</comment>
<dbReference type="Gene3D" id="3.40.50.410">
    <property type="entry name" value="von Willebrand factor, type A domain"/>
    <property type="match status" value="1"/>
</dbReference>
<dbReference type="PROSITE" id="PS50330">
    <property type="entry name" value="UIM"/>
    <property type="match status" value="3"/>
</dbReference>
<dbReference type="GO" id="GO:0031593">
    <property type="term" value="F:polyubiquitin modification-dependent protein binding"/>
    <property type="evidence" value="ECO:0007669"/>
    <property type="project" value="TreeGrafter"/>
</dbReference>
<dbReference type="InterPro" id="IPR027040">
    <property type="entry name" value="PSMD4"/>
</dbReference>
<evidence type="ECO:0000256" key="2">
    <source>
        <dbReference type="ARBA" id="ARBA00022942"/>
    </source>
</evidence>
<dbReference type="PANTHER" id="PTHR10223:SF0">
    <property type="entry name" value="26S PROTEASOME NON-ATPASE REGULATORY SUBUNIT 4"/>
    <property type="match status" value="1"/>
</dbReference>
<dbReference type="GO" id="GO:0043161">
    <property type="term" value="P:proteasome-mediated ubiquitin-dependent protein catabolic process"/>
    <property type="evidence" value="ECO:0007669"/>
    <property type="project" value="TreeGrafter"/>
</dbReference>
<dbReference type="GO" id="GO:0005634">
    <property type="term" value="C:nucleus"/>
    <property type="evidence" value="ECO:0007669"/>
    <property type="project" value="TreeGrafter"/>
</dbReference>
<dbReference type="Pfam" id="PF02809">
    <property type="entry name" value="UIM"/>
    <property type="match status" value="3"/>
</dbReference>
<dbReference type="Gene3D" id="6.10.140.100">
    <property type="match status" value="1"/>
</dbReference>
<dbReference type="AlphaFoldDB" id="A0A7S1PJA6"/>
<name>A0A7S1PJA6_9EUKA</name>
<dbReference type="Pfam" id="PF13519">
    <property type="entry name" value="VWA_2"/>
    <property type="match status" value="1"/>
</dbReference>
<evidence type="ECO:0000313" key="5">
    <source>
        <dbReference type="EMBL" id="CAD9086411.1"/>
    </source>
</evidence>
<dbReference type="InterPro" id="IPR003903">
    <property type="entry name" value="UIM_dom"/>
</dbReference>
<dbReference type="GO" id="GO:0008540">
    <property type="term" value="C:proteasome regulatory particle, base subcomplex"/>
    <property type="evidence" value="ECO:0007669"/>
    <property type="project" value="TreeGrafter"/>
</dbReference>